<dbReference type="Pfam" id="PF00653">
    <property type="entry name" value="BIR"/>
    <property type="match status" value="1"/>
</dbReference>
<evidence type="ECO:0000256" key="2">
    <source>
        <dbReference type="ARBA" id="ARBA00022833"/>
    </source>
</evidence>
<accession>A0A0R3S4Z2</accession>
<organism evidence="4 5">
    <name type="scientific">Elaeophora elaphi</name>
    <dbReference type="NCBI Taxonomy" id="1147741"/>
    <lineage>
        <taxon>Eukaryota</taxon>
        <taxon>Metazoa</taxon>
        <taxon>Ecdysozoa</taxon>
        <taxon>Nematoda</taxon>
        <taxon>Chromadorea</taxon>
        <taxon>Rhabditida</taxon>
        <taxon>Spirurina</taxon>
        <taxon>Spiruromorpha</taxon>
        <taxon>Filarioidea</taxon>
        <taxon>Onchocercidae</taxon>
        <taxon>Elaeophora</taxon>
    </lineage>
</organism>
<dbReference type="Gene3D" id="1.10.1170.10">
    <property type="entry name" value="Inhibitor Of Apoptosis Protein (2mihbC-IAP-1), Chain A"/>
    <property type="match status" value="1"/>
</dbReference>
<dbReference type="SUPFAM" id="SSF57924">
    <property type="entry name" value="Inhibitor of apoptosis (IAP) repeat"/>
    <property type="match status" value="1"/>
</dbReference>
<dbReference type="Proteomes" id="UP000050640">
    <property type="component" value="Unplaced"/>
</dbReference>
<keyword evidence="2" id="KW-0862">Zinc</keyword>
<keyword evidence="4" id="KW-1185">Reference proteome</keyword>
<dbReference type="PANTHER" id="PTHR46771">
    <property type="entry name" value="DETERIN"/>
    <property type="match status" value="1"/>
</dbReference>
<dbReference type="PROSITE" id="PS50143">
    <property type="entry name" value="BIR_REPEAT_2"/>
    <property type="match status" value="1"/>
</dbReference>
<protein>
    <submittedName>
        <fullName evidence="5">Baculoviral IAP repeat-containing protein 6</fullName>
    </submittedName>
</protein>
<sequence>MSANTMESVVVEANGKELLEQLRPLETPGENNSAEVPAEWMTFIWPYISTLGERVRLMLNPDNPYNFEYSPEWKGLNKDMMASEAARRLTFQNWPHMEYRWALPCQMAEAGFYHQPNSAGDDRVLCFSCFVCLVCWEPSDEPCYKNRSEHERHSPKCRFVHNYTNPNVPLVLTMSALSPFLHHLQVSHTSSLVFSVGSGDWIAAASKESAEVHLWRMDSVVQMKQWFTLNSEKFFSAILDCMVMEGDPPPRRTQRVTWSDDLTNCLIGTGGDEEAQRSNMIKGSSSDEYLLKSALSSLLADDGCETVITALCTVGRPCLGDHSVIRKSNEQNQTLVVVAVSVNDTKLSRVRQQSQSSLETEISTLNTMNRAHEFIDMPPRIVSGSRSADDCINFGASLRPFLALYQLDCADSCSSRKRTSSIRQEDSKSMENKAIQSPNTDEADFTEGVLLMDTSDDAVLEWSDSAYDEHSGFVDLPTGEENEALDGPSKTSAKYDQKASYVSTNYEAPSMDISFVQCFRLPAAIDSTSMEISTIIPMQNIFMVVVVNNTEPTVDTVHSAILIYLIHFGKITINVQKEPIKAYYYKDFRIMQFSVANMDLVHTNSECYTSNDYFDGGIIRTMEDMVYFINLNTNKLYPLCDEKVAQFAVMDNGKVTLLTRNLGKLITVQIEQSSSRRSEYEEDEDAAVAALFSKMSDSQQSDSSKSIVYTVHHIDRDTGRNLPPSGSNMANVMVSEYLSTAGLRRIWKLTRSDIGGPHGLRVSHVDIFLNFHETCLACPDIELRLYRRKSNADDVSSPLKIQSQTSLTGCIDIEEVEAQCDLLAGPYHCAEYTDLNSHSAKVQLPGIVFLPQVIKKGGNVVGFKSVSYYLVLRALSDYSLDQAIAVVKINERDKLKAAGTPGKTKSSSKRRVDDREFRELSHPSTTTTGDSSKHGLTGRRGIQWIDELVITVVKAKRTIEPNERIERRTLIETTDLHNNIVMLAAGIAPKISPAQKVRTEGEKLQQQSLAIGIIEWLIDNWVNTSSQTYLSAFAEMIIENVDAIFVNCFIISSRSISHKWSATLMYLLRSVLFFHPEIGLKGETLMAVMETNDVSCAELLNTLLNAFTNTLTFVGIAWKQCWNGSVHDKLATDYNLSGLPTELVMYEWPRSVLSLWQRTATATKLNDPNELAHANAFPPATPTLIAYKWAAGYVKGYNDTKPLQSAGVTRHEKLSTADPKILNKDWVDANTNISGLTAEDEIDWLTLFNISTDYTKETSESIMEAGSAPNSQREYKYQTVTTSTQLSGLLETEPLTFTVIYASDHVKVENTETGFITEVDCTSAPIGHTEKEASVPLKIMDITQTILNKKSEQNTGNDSGASKLGLQDLSADLNARMTLIAMEQAQTKEDSAAGNAEQSSQKNFEAIAQGFATQGSSASTFGIPTTPKTTPFMTPTPLSPSHLSPINSEPNLAFMMENESADVNEEPQENSNQRTEISSQIPSIVPMISSDIFKLPSQKTLLMERISFGSRKFVILDFGMPVLLTDLFIPSVSEIAAISIDVWLLGENVDGQRLLMTTDICRKSIAVQDLQPFMRIRFVKITYVGRQLYSAACKIPVGLFFGHRYFSSWQILSYPLMQKEYLAHCMPSNQQKKMMVALNNLRQLCEDLRCRHQLVSAELHRLVDESASEEEVKQVYRECVQLSLQWNIVVGVVHRLELDHLPSYG</sequence>
<keyword evidence="1" id="KW-0479">Metal-binding</keyword>
<evidence type="ECO:0000313" key="4">
    <source>
        <dbReference type="Proteomes" id="UP000050640"/>
    </source>
</evidence>
<reference evidence="5" key="1">
    <citation type="submission" date="2017-02" db="UniProtKB">
        <authorList>
            <consortium name="WormBaseParasite"/>
        </authorList>
    </citation>
    <scope>IDENTIFICATION</scope>
</reference>
<dbReference type="SMART" id="SM00238">
    <property type="entry name" value="BIR"/>
    <property type="match status" value="1"/>
</dbReference>
<dbReference type="STRING" id="1147741.A0A0R3S4Z2"/>
<dbReference type="WBParaSite" id="EEL_0000986101-mRNA-1">
    <property type="protein sequence ID" value="EEL_0000986101-mRNA-1"/>
    <property type="gene ID" value="EEL_0000986101"/>
</dbReference>
<dbReference type="PANTHER" id="PTHR46771:SF5">
    <property type="entry name" value="DETERIN"/>
    <property type="match status" value="1"/>
</dbReference>
<proteinExistence type="predicted"/>
<dbReference type="CDD" id="cd00022">
    <property type="entry name" value="BIR"/>
    <property type="match status" value="1"/>
</dbReference>
<evidence type="ECO:0000256" key="1">
    <source>
        <dbReference type="ARBA" id="ARBA00022723"/>
    </source>
</evidence>
<feature type="region of interest" description="Disordered" evidence="3">
    <location>
        <begin position="896"/>
        <end position="936"/>
    </location>
</feature>
<dbReference type="InterPro" id="IPR001370">
    <property type="entry name" value="BIR_rpt"/>
</dbReference>
<dbReference type="InterPro" id="IPR051190">
    <property type="entry name" value="Baculoviral_IAP"/>
</dbReference>
<evidence type="ECO:0000313" key="5">
    <source>
        <dbReference type="WBParaSite" id="EEL_0000986101-mRNA-1"/>
    </source>
</evidence>
<feature type="compositionally biased region" description="Basic and acidic residues" evidence="3">
    <location>
        <begin position="910"/>
        <end position="921"/>
    </location>
</feature>
<dbReference type="GO" id="GO:0046872">
    <property type="term" value="F:metal ion binding"/>
    <property type="evidence" value="ECO:0007669"/>
    <property type="project" value="UniProtKB-KW"/>
</dbReference>
<evidence type="ECO:0000256" key="3">
    <source>
        <dbReference type="SAM" id="MobiDB-lite"/>
    </source>
</evidence>
<name>A0A0R3S4Z2_9BILA</name>